<feature type="domain" description="Glycosyltransferase RgtA/B/C/D-like" evidence="9">
    <location>
        <begin position="79"/>
        <end position="247"/>
    </location>
</feature>
<feature type="transmembrane region" description="Helical" evidence="8">
    <location>
        <begin position="345"/>
        <end position="362"/>
    </location>
</feature>
<dbReference type="InterPro" id="IPR038731">
    <property type="entry name" value="RgtA/B/C-like"/>
</dbReference>
<dbReference type="Pfam" id="PF13231">
    <property type="entry name" value="PMT_2"/>
    <property type="match status" value="1"/>
</dbReference>
<dbReference type="RefSeq" id="WP_309939495.1">
    <property type="nucleotide sequence ID" value="NZ_AP025305.1"/>
</dbReference>
<evidence type="ECO:0000256" key="6">
    <source>
        <dbReference type="ARBA" id="ARBA00022989"/>
    </source>
</evidence>
<evidence type="ECO:0000256" key="3">
    <source>
        <dbReference type="ARBA" id="ARBA00022676"/>
    </source>
</evidence>
<organism evidence="10 11">
    <name type="scientific">Aureibacter tunicatorum</name>
    <dbReference type="NCBI Taxonomy" id="866807"/>
    <lineage>
        <taxon>Bacteria</taxon>
        <taxon>Pseudomonadati</taxon>
        <taxon>Bacteroidota</taxon>
        <taxon>Cytophagia</taxon>
        <taxon>Cytophagales</taxon>
        <taxon>Persicobacteraceae</taxon>
        <taxon>Aureibacter</taxon>
    </lineage>
</organism>
<dbReference type="Proteomes" id="UP001185092">
    <property type="component" value="Unassembled WGS sequence"/>
</dbReference>
<feature type="transmembrane region" description="Helical" evidence="8">
    <location>
        <begin position="448"/>
        <end position="470"/>
    </location>
</feature>
<evidence type="ECO:0000256" key="7">
    <source>
        <dbReference type="ARBA" id="ARBA00023136"/>
    </source>
</evidence>
<dbReference type="PANTHER" id="PTHR33908">
    <property type="entry name" value="MANNOSYLTRANSFERASE YKCB-RELATED"/>
    <property type="match status" value="1"/>
</dbReference>
<dbReference type="InterPro" id="IPR050297">
    <property type="entry name" value="LipidA_mod_glycosyltrf_83"/>
</dbReference>
<keyword evidence="3" id="KW-0328">Glycosyltransferase</keyword>
<reference evidence="10" key="1">
    <citation type="submission" date="2023-07" db="EMBL/GenBank/DDBJ databases">
        <title>Genomic Encyclopedia of Type Strains, Phase IV (KMG-IV): sequencing the most valuable type-strain genomes for metagenomic binning, comparative biology and taxonomic classification.</title>
        <authorList>
            <person name="Goeker M."/>
        </authorList>
    </citation>
    <scope>NUCLEOTIDE SEQUENCE</scope>
    <source>
        <strain evidence="10">DSM 26174</strain>
    </source>
</reference>
<feature type="transmembrane region" description="Helical" evidence="8">
    <location>
        <begin position="281"/>
        <end position="299"/>
    </location>
</feature>
<evidence type="ECO:0000256" key="4">
    <source>
        <dbReference type="ARBA" id="ARBA00022679"/>
    </source>
</evidence>
<dbReference type="AlphaFoldDB" id="A0AAE3XPI4"/>
<feature type="transmembrane region" description="Helical" evidence="8">
    <location>
        <begin position="26"/>
        <end position="46"/>
    </location>
</feature>
<keyword evidence="4 10" id="KW-0808">Transferase</keyword>
<comment type="subcellular location">
    <subcellularLocation>
        <location evidence="1">Cell membrane</location>
        <topology evidence="1">Multi-pass membrane protein</topology>
    </subcellularLocation>
</comment>
<feature type="transmembrane region" description="Helical" evidence="8">
    <location>
        <begin position="99"/>
        <end position="120"/>
    </location>
</feature>
<keyword evidence="11" id="KW-1185">Reference proteome</keyword>
<dbReference type="GO" id="GO:0005886">
    <property type="term" value="C:plasma membrane"/>
    <property type="evidence" value="ECO:0007669"/>
    <property type="project" value="UniProtKB-SubCell"/>
</dbReference>
<dbReference type="GO" id="GO:0009103">
    <property type="term" value="P:lipopolysaccharide biosynthetic process"/>
    <property type="evidence" value="ECO:0007669"/>
    <property type="project" value="UniProtKB-ARBA"/>
</dbReference>
<evidence type="ECO:0000259" key="9">
    <source>
        <dbReference type="Pfam" id="PF13231"/>
    </source>
</evidence>
<keyword evidence="6 8" id="KW-1133">Transmembrane helix</keyword>
<evidence type="ECO:0000313" key="10">
    <source>
        <dbReference type="EMBL" id="MDR6239738.1"/>
    </source>
</evidence>
<feature type="transmembrane region" description="Helical" evidence="8">
    <location>
        <begin position="374"/>
        <end position="397"/>
    </location>
</feature>
<gene>
    <name evidence="10" type="ORF">HNQ88_002786</name>
</gene>
<keyword evidence="7 8" id="KW-0472">Membrane</keyword>
<dbReference type="GO" id="GO:0016763">
    <property type="term" value="F:pentosyltransferase activity"/>
    <property type="evidence" value="ECO:0007669"/>
    <property type="project" value="TreeGrafter"/>
</dbReference>
<dbReference type="PANTHER" id="PTHR33908:SF3">
    <property type="entry name" value="UNDECAPRENYL PHOSPHATE-ALPHA-4-AMINO-4-DEOXY-L-ARABINOSE ARABINOSYL TRANSFERASE"/>
    <property type="match status" value="1"/>
</dbReference>
<feature type="transmembrane region" description="Helical" evidence="8">
    <location>
        <begin position="127"/>
        <end position="147"/>
    </location>
</feature>
<protein>
    <submittedName>
        <fullName evidence="10">4-amino-4-deoxy-L-arabinose transferase-like glycosyltransferase</fullName>
    </submittedName>
</protein>
<accession>A0AAE3XPI4</accession>
<evidence type="ECO:0000256" key="2">
    <source>
        <dbReference type="ARBA" id="ARBA00022475"/>
    </source>
</evidence>
<dbReference type="GO" id="GO:0010041">
    <property type="term" value="P:response to iron(III) ion"/>
    <property type="evidence" value="ECO:0007669"/>
    <property type="project" value="TreeGrafter"/>
</dbReference>
<evidence type="ECO:0000256" key="5">
    <source>
        <dbReference type="ARBA" id="ARBA00022692"/>
    </source>
</evidence>
<keyword evidence="5 8" id="KW-0812">Transmembrane</keyword>
<proteinExistence type="predicted"/>
<feature type="transmembrane region" description="Helical" evidence="8">
    <location>
        <begin position="319"/>
        <end position="339"/>
    </location>
</feature>
<evidence type="ECO:0000313" key="11">
    <source>
        <dbReference type="Proteomes" id="UP001185092"/>
    </source>
</evidence>
<dbReference type="EMBL" id="JAVDQD010000003">
    <property type="protein sequence ID" value="MDR6239738.1"/>
    <property type="molecule type" value="Genomic_DNA"/>
</dbReference>
<evidence type="ECO:0000256" key="1">
    <source>
        <dbReference type="ARBA" id="ARBA00004651"/>
    </source>
</evidence>
<feature type="transmembrane region" description="Helical" evidence="8">
    <location>
        <begin position="178"/>
        <end position="198"/>
    </location>
</feature>
<feature type="transmembrane region" description="Helical" evidence="8">
    <location>
        <begin position="204"/>
        <end position="221"/>
    </location>
</feature>
<feature type="transmembrane region" description="Helical" evidence="8">
    <location>
        <begin position="153"/>
        <end position="171"/>
    </location>
</feature>
<sequence>MSLSTITKNQSKTEETSFFAKYKVQLIIALISAVFYLPFLGGVHLFDWDEINFAEISREMVIMGEYLKVHVDYEPFWEKPPLFFWLQALSMHLFGIGEYAARFPNAICGIVTLVVLFNIGKKLKDQLFGILWAGAYFGSILPALYFKSGIIDPWFNLFILLGMYNLILAYWKQKEIDVLVLNRKPIYYAVLGGFYTGLAMLTKGPVAILIIGLCFGVYWIMQKFKLFISPKSVFTFILISCLTALSWFGIETIINGPWFVETFVKYQIRLFETKDAGHGGFFGYHFVVILIGCFPSSIFALKGMMQKNFSTFYEKDFKIWMNILLWTILILFTIVQSKIVHYSSMAYFPLTYLAALSVYEIVNKREHLTGWMKNMLYAIGGLIGFILFITPLAYMNIDKIKPLIKDKFTLANLNADVSVSGIESLSGIILIASIIICIYQINKQKELIGFGVLSIGTALTLQLGLIFYIAKAEKISQNAAVEFIKSLDHRNSYVVTKKYKSYAPFFYSEMIPEDRHEKYSRDWLHYGKDIDKDVYIITKIHKQEQFEKEITDAIRIGEKNGYVFYKREAN</sequence>
<evidence type="ECO:0000256" key="8">
    <source>
        <dbReference type="SAM" id="Phobius"/>
    </source>
</evidence>
<feature type="transmembrane region" description="Helical" evidence="8">
    <location>
        <begin position="233"/>
        <end position="250"/>
    </location>
</feature>
<comment type="caution">
    <text evidence="10">The sequence shown here is derived from an EMBL/GenBank/DDBJ whole genome shotgun (WGS) entry which is preliminary data.</text>
</comment>
<keyword evidence="2" id="KW-1003">Cell membrane</keyword>
<name>A0AAE3XPI4_9BACT</name>
<feature type="transmembrane region" description="Helical" evidence="8">
    <location>
        <begin position="417"/>
        <end position="441"/>
    </location>
</feature>